<dbReference type="EMBL" id="CAMKVN010011826">
    <property type="protein sequence ID" value="CAI2195033.1"/>
    <property type="molecule type" value="Genomic_DNA"/>
</dbReference>
<evidence type="ECO:0000313" key="2">
    <source>
        <dbReference type="Proteomes" id="UP001153678"/>
    </source>
</evidence>
<protein>
    <submittedName>
        <fullName evidence="1">15105_t:CDS:1</fullName>
    </submittedName>
</protein>
<reference evidence="1" key="1">
    <citation type="submission" date="2022-08" db="EMBL/GenBank/DDBJ databases">
        <authorList>
            <person name="Kallberg Y."/>
            <person name="Tangrot J."/>
            <person name="Rosling A."/>
        </authorList>
    </citation>
    <scope>NUCLEOTIDE SEQUENCE</scope>
    <source>
        <strain evidence="1">Wild A</strain>
    </source>
</reference>
<feature type="non-terminal residue" evidence="1">
    <location>
        <position position="1"/>
    </location>
</feature>
<sequence>VLSLADVWTTFRKTLMHHYGLDSSHYVSVSSLSWDAIFKMTKVKIELFTEMTMHYFIEKAKRGGIVIA</sequence>
<proteinExistence type="predicted"/>
<dbReference type="AlphaFoldDB" id="A0A9W4T7F0"/>
<accession>A0A9W4T7F0</accession>
<evidence type="ECO:0000313" key="1">
    <source>
        <dbReference type="EMBL" id="CAI2195033.1"/>
    </source>
</evidence>
<organism evidence="1 2">
    <name type="scientific">Funneliformis geosporum</name>
    <dbReference type="NCBI Taxonomy" id="1117311"/>
    <lineage>
        <taxon>Eukaryota</taxon>
        <taxon>Fungi</taxon>
        <taxon>Fungi incertae sedis</taxon>
        <taxon>Mucoromycota</taxon>
        <taxon>Glomeromycotina</taxon>
        <taxon>Glomeromycetes</taxon>
        <taxon>Glomerales</taxon>
        <taxon>Glomeraceae</taxon>
        <taxon>Funneliformis</taxon>
    </lineage>
</organism>
<dbReference type="OrthoDB" id="6433568at2759"/>
<feature type="non-terminal residue" evidence="1">
    <location>
        <position position="68"/>
    </location>
</feature>
<gene>
    <name evidence="1" type="ORF">FWILDA_LOCUS16874</name>
</gene>
<dbReference type="Proteomes" id="UP001153678">
    <property type="component" value="Unassembled WGS sequence"/>
</dbReference>
<keyword evidence="2" id="KW-1185">Reference proteome</keyword>
<name>A0A9W4T7F0_9GLOM</name>
<comment type="caution">
    <text evidence="1">The sequence shown here is derived from an EMBL/GenBank/DDBJ whole genome shotgun (WGS) entry which is preliminary data.</text>
</comment>